<keyword evidence="4" id="KW-0274">FAD</keyword>
<dbReference type="SUPFAM" id="SSF51905">
    <property type="entry name" value="FAD/NAD(P)-binding domain"/>
    <property type="match status" value="1"/>
</dbReference>
<reference evidence="7" key="1">
    <citation type="journal article" date="2019" name="Int. J. Syst. Evol. Microbiol.">
        <title>The Global Catalogue of Microorganisms (GCM) 10K type strain sequencing project: providing services to taxonomists for standard genome sequencing and annotation.</title>
        <authorList>
            <consortium name="The Broad Institute Genomics Platform"/>
            <consortium name="The Broad Institute Genome Sequencing Center for Infectious Disease"/>
            <person name="Wu L."/>
            <person name="Ma J."/>
        </authorList>
    </citation>
    <scope>NUCLEOTIDE SEQUENCE [LARGE SCALE GENOMIC DNA]</scope>
    <source>
        <strain evidence="7">ZS-22-S1</strain>
    </source>
</reference>
<evidence type="ECO:0000256" key="2">
    <source>
        <dbReference type="ARBA" id="ARBA00010139"/>
    </source>
</evidence>
<evidence type="ECO:0000256" key="4">
    <source>
        <dbReference type="ARBA" id="ARBA00022827"/>
    </source>
</evidence>
<dbReference type="Gene3D" id="3.50.50.60">
    <property type="entry name" value="FAD/NAD(P)-binding domain"/>
    <property type="match status" value="3"/>
</dbReference>
<comment type="similarity">
    <text evidence="2">Belongs to the FAD-binding monooxygenase family.</text>
</comment>
<keyword evidence="5" id="KW-0560">Oxidoreductase</keyword>
<comment type="similarity">
    <text evidence="1">Belongs to the FMO family.</text>
</comment>
<dbReference type="PANTHER" id="PTHR23023">
    <property type="entry name" value="DIMETHYLANILINE MONOOXYGENASE"/>
    <property type="match status" value="1"/>
</dbReference>
<sequence length="381" mass="41869">MVESRPTGDEAARVRREIFDHVVVASGAHHHARLPDLPGRASFDGTVVHSNEVRAGTFTGRRVVVVGGGKSALDLATRAAGEAAEATLVQRKVNWMVPERLLLGSVGYRWILMTRFGAALLPRYHDPACVRLIDRLDARVKRALWWVIERDMLISSGLYRLPRRLRPAHTLPFHLAHAGVMPRGYVSAVRAGRLDARVSVVDAYTGTGLRLATGDEVAADVIVFATGHHRVFPFLDPAVPVHDRAGRVRLYRGIVPPGVDRLGFVGFRQVFNNIMGVEVTAHWLTRHFLGTLRTMPGEETMRETVDARLAWQERVLPGSGGYDFGPYDIHCADELMHDMGLPSHRAGNVLAEYLLPGAVAHRYRGLTASPACGADHVPGRG</sequence>
<dbReference type="InterPro" id="IPR050346">
    <property type="entry name" value="FMO-like"/>
</dbReference>
<organism evidence="6 7">
    <name type="scientific">Actinophytocola glycyrrhizae</name>
    <dbReference type="NCBI Taxonomy" id="2044873"/>
    <lineage>
        <taxon>Bacteria</taxon>
        <taxon>Bacillati</taxon>
        <taxon>Actinomycetota</taxon>
        <taxon>Actinomycetes</taxon>
        <taxon>Pseudonocardiales</taxon>
        <taxon>Pseudonocardiaceae</taxon>
    </lineage>
</organism>
<accession>A0ABV9RT35</accession>
<dbReference type="Pfam" id="PF00743">
    <property type="entry name" value="FMO-like"/>
    <property type="match status" value="2"/>
</dbReference>
<dbReference type="Proteomes" id="UP001595859">
    <property type="component" value="Unassembled WGS sequence"/>
</dbReference>
<dbReference type="PRINTS" id="PR00469">
    <property type="entry name" value="PNDRDTASEII"/>
</dbReference>
<dbReference type="InterPro" id="IPR036188">
    <property type="entry name" value="FAD/NAD-bd_sf"/>
</dbReference>
<evidence type="ECO:0000256" key="1">
    <source>
        <dbReference type="ARBA" id="ARBA00009183"/>
    </source>
</evidence>
<gene>
    <name evidence="6" type="ORF">ACFPCV_00910</name>
</gene>
<dbReference type="RefSeq" id="WP_378053391.1">
    <property type="nucleotide sequence ID" value="NZ_JBHSIS010000002.1"/>
</dbReference>
<proteinExistence type="inferred from homology"/>
<dbReference type="InterPro" id="IPR020946">
    <property type="entry name" value="Flavin_mOase-like"/>
</dbReference>
<keyword evidence="3" id="KW-0285">Flavoprotein</keyword>
<comment type="caution">
    <text evidence="6">The sequence shown here is derived from an EMBL/GenBank/DDBJ whole genome shotgun (WGS) entry which is preliminary data.</text>
</comment>
<dbReference type="EMBL" id="JBHSIS010000002">
    <property type="protein sequence ID" value="MFC4852044.1"/>
    <property type="molecule type" value="Genomic_DNA"/>
</dbReference>
<protein>
    <submittedName>
        <fullName evidence="6">FAD-dependent oxidoreductase</fullName>
    </submittedName>
</protein>
<evidence type="ECO:0000313" key="7">
    <source>
        <dbReference type="Proteomes" id="UP001595859"/>
    </source>
</evidence>
<evidence type="ECO:0000313" key="6">
    <source>
        <dbReference type="EMBL" id="MFC4852044.1"/>
    </source>
</evidence>
<keyword evidence="7" id="KW-1185">Reference proteome</keyword>
<evidence type="ECO:0000256" key="5">
    <source>
        <dbReference type="ARBA" id="ARBA00023002"/>
    </source>
</evidence>
<name>A0ABV9RT35_9PSEU</name>
<evidence type="ECO:0000256" key="3">
    <source>
        <dbReference type="ARBA" id="ARBA00022630"/>
    </source>
</evidence>